<dbReference type="EMBL" id="BNJG01000002">
    <property type="protein sequence ID" value="GHO55885.1"/>
    <property type="molecule type" value="Genomic_DNA"/>
</dbReference>
<gene>
    <name evidence="1" type="ORF">KSB_43600</name>
</gene>
<protein>
    <submittedName>
        <fullName evidence="1">Uncharacterized protein</fullName>
    </submittedName>
</protein>
<dbReference type="Proteomes" id="UP000654345">
    <property type="component" value="Unassembled WGS sequence"/>
</dbReference>
<keyword evidence="2" id="KW-1185">Reference proteome</keyword>
<reference evidence="1 2" key="1">
    <citation type="journal article" date="2021" name="Int. J. Syst. Evol. Microbiol.">
        <title>Reticulibacter mediterranei gen. nov., sp. nov., within the new family Reticulibacteraceae fam. nov., and Ktedonospora formicarum gen. nov., sp. nov., Ktedonobacter robiniae sp. nov., Dictyobacter formicarum sp. nov. and Dictyobacter arantiisoli sp. nov., belonging to the class Ktedonobacteria.</title>
        <authorList>
            <person name="Yabe S."/>
            <person name="Zheng Y."/>
            <person name="Wang C.M."/>
            <person name="Sakai Y."/>
            <person name="Abe K."/>
            <person name="Yokota A."/>
            <person name="Donadio S."/>
            <person name="Cavaletti L."/>
            <person name="Monciardini P."/>
        </authorList>
    </citation>
    <scope>NUCLEOTIDE SEQUENCE [LARGE SCALE GENOMIC DNA]</scope>
    <source>
        <strain evidence="1 2">SOSP1-30</strain>
    </source>
</reference>
<organism evidence="1 2">
    <name type="scientific">Ktedonobacter robiniae</name>
    <dbReference type="NCBI Taxonomy" id="2778365"/>
    <lineage>
        <taxon>Bacteria</taxon>
        <taxon>Bacillati</taxon>
        <taxon>Chloroflexota</taxon>
        <taxon>Ktedonobacteria</taxon>
        <taxon>Ktedonobacterales</taxon>
        <taxon>Ktedonobacteraceae</taxon>
        <taxon>Ktedonobacter</taxon>
    </lineage>
</organism>
<accession>A0ABQ3UU39</accession>
<dbReference type="RefSeq" id="WP_201372508.1">
    <property type="nucleotide sequence ID" value="NZ_BNJG01000002.1"/>
</dbReference>
<evidence type="ECO:0000313" key="1">
    <source>
        <dbReference type="EMBL" id="GHO55885.1"/>
    </source>
</evidence>
<evidence type="ECO:0000313" key="2">
    <source>
        <dbReference type="Proteomes" id="UP000654345"/>
    </source>
</evidence>
<proteinExistence type="predicted"/>
<comment type="caution">
    <text evidence="1">The sequence shown here is derived from an EMBL/GenBank/DDBJ whole genome shotgun (WGS) entry which is preliminary data.</text>
</comment>
<sequence length="119" mass="14415">MWHTICISLPSLTREQQHTFDRQLRLALRDYDTEVDTIDIGLFFLRYMRPDETALILEERRALVQRNLIRVHDESRARTEEEYTDIVQQIIREHIRVMLRAELEWIESTLKRLRALHSA</sequence>
<dbReference type="InterPro" id="IPR036390">
    <property type="entry name" value="WH_DNA-bd_sf"/>
</dbReference>
<name>A0ABQ3UU39_9CHLR</name>
<dbReference type="SUPFAM" id="SSF46785">
    <property type="entry name" value="Winged helix' DNA-binding domain"/>
    <property type="match status" value="1"/>
</dbReference>